<protein>
    <submittedName>
        <fullName evidence="2">Uncharacterized protein</fullName>
    </submittedName>
</protein>
<evidence type="ECO:0000313" key="3">
    <source>
        <dbReference type="Proteomes" id="UP000050424"/>
    </source>
</evidence>
<dbReference type="Proteomes" id="UP000050424">
    <property type="component" value="Unassembled WGS sequence"/>
</dbReference>
<accession>A0A0P7BHC4</accession>
<organism evidence="2 3">
    <name type="scientific">Neonectria ditissima</name>
    <dbReference type="NCBI Taxonomy" id="78410"/>
    <lineage>
        <taxon>Eukaryota</taxon>
        <taxon>Fungi</taxon>
        <taxon>Dikarya</taxon>
        <taxon>Ascomycota</taxon>
        <taxon>Pezizomycotina</taxon>
        <taxon>Sordariomycetes</taxon>
        <taxon>Hypocreomycetidae</taxon>
        <taxon>Hypocreales</taxon>
        <taxon>Nectriaceae</taxon>
        <taxon>Neonectria</taxon>
    </lineage>
</organism>
<name>A0A0P7BHC4_9HYPO</name>
<keyword evidence="3" id="KW-1185">Reference proteome</keyword>
<gene>
    <name evidence="2" type="ORF">AK830_g3802</name>
</gene>
<evidence type="ECO:0000313" key="2">
    <source>
        <dbReference type="EMBL" id="KPM42769.1"/>
    </source>
</evidence>
<dbReference type="AlphaFoldDB" id="A0A0P7BHC4"/>
<sequence>MSSTSINRTIIGKDSVSGAYASGKHMQLEDTFSPLLQRHEALLRELSCLPTLTNTAEIEAQLVFLSPRDAVNLALPGCETFRIQSRCRAAETDCKPYDKSLIQRGQSGPSRLRGLQDRQRRHGRQSGPGHQLRRGHRGQKGCGSYSQQPALDEGADGAATQGQARAERNGPSWNIPYTIDHNVYTNQPNFCQAVGSIQSAAATITRSKNTILSTIQASCKPNTSTVA</sequence>
<evidence type="ECO:0000256" key="1">
    <source>
        <dbReference type="SAM" id="MobiDB-lite"/>
    </source>
</evidence>
<dbReference type="EMBL" id="LKCW01000043">
    <property type="protein sequence ID" value="KPM42769.1"/>
    <property type="molecule type" value="Genomic_DNA"/>
</dbReference>
<reference evidence="2 3" key="1">
    <citation type="submission" date="2015-09" db="EMBL/GenBank/DDBJ databases">
        <title>Draft genome of a European isolate of the apple canker pathogen Neonectria ditissima.</title>
        <authorList>
            <person name="Gomez-Cortecero A."/>
            <person name="Harrison R.J."/>
            <person name="Armitage A.D."/>
        </authorList>
    </citation>
    <scope>NUCLEOTIDE SEQUENCE [LARGE SCALE GENOMIC DNA]</scope>
    <source>
        <strain evidence="2 3">R09/05</strain>
    </source>
</reference>
<feature type="region of interest" description="Disordered" evidence="1">
    <location>
        <begin position="98"/>
        <end position="173"/>
    </location>
</feature>
<proteinExistence type="predicted"/>
<comment type="caution">
    <text evidence="2">The sequence shown here is derived from an EMBL/GenBank/DDBJ whole genome shotgun (WGS) entry which is preliminary data.</text>
</comment>